<name>A0A1Y3TW81_9FIRM</name>
<reference evidence="2" key="1">
    <citation type="submission" date="2017-04" db="EMBL/GenBank/DDBJ databases">
        <title>Function of individual gut microbiota members based on whole genome sequencing of pure cultures obtained from chicken caecum.</title>
        <authorList>
            <person name="Medvecky M."/>
            <person name="Cejkova D."/>
            <person name="Polansky O."/>
            <person name="Karasova D."/>
            <person name="Kubasova T."/>
            <person name="Cizek A."/>
            <person name="Rychlik I."/>
        </authorList>
    </citation>
    <scope>NUCLEOTIDE SEQUENCE [LARGE SCALE GENOMIC DNA]</scope>
    <source>
        <strain evidence="2">An75</strain>
    </source>
</reference>
<dbReference type="AlphaFoldDB" id="A0A1Y3TW81"/>
<evidence type="ECO:0000313" key="2">
    <source>
        <dbReference type="Proteomes" id="UP000195455"/>
    </source>
</evidence>
<dbReference type="EMBL" id="NFHM01000028">
    <property type="protein sequence ID" value="OUN40834.1"/>
    <property type="molecule type" value="Genomic_DNA"/>
</dbReference>
<sequence>MRLCYEPDYTKADVAIRTHLAAGALLEVSEDGANDIGFCLALCAKLRKATPNCHIMLMCPEGQTEAVHRAIEAKRRGEIDDFVFYDVSLDYLAASLQSL</sequence>
<evidence type="ECO:0000313" key="1">
    <source>
        <dbReference type="EMBL" id="OUN40834.1"/>
    </source>
</evidence>
<dbReference type="Proteomes" id="UP000195455">
    <property type="component" value="Unassembled WGS sequence"/>
</dbReference>
<gene>
    <name evidence="1" type="ORF">B5G26_13680</name>
</gene>
<accession>A0A1Y3TW81</accession>
<organism evidence="1 2">
    <name type="scientific">Anaerotignum lactatifermentans</name>
    <dbReference type="NCBI Taxonomy" id="160404"/>
    <lineage>
        <taxon>Bacteria</taxon>
        <taxon>Bacillati</taxon>
        <taxon>Bacillota</taxon>
        <taxon>Clostridia</taxon>
        <taxon>Lachnospirales</taxon>
        <taxon>Anaerotignaceae</taxon>
        <taxon>Anaerotignum</taxon>
    </lineage>
</organism>
<protein>
    <submittedName>
        <fullName evidence="1">Uncharacterized protein</fullName>
    </submittedName>
</protein>
<proteinExistence type="predicted"/>
<comment type="caution">
    <text evidence="1">The sequence shown here is derived from an EMBL/GenBank/DDBJ whole genome shotgun (WGS) entry which is preliminary data.</text>
</comment>